<dbReference type="SUPFAM" id="SSF50129">
    <property type="entry name" value="GroES-like"/>
    <property type="match status" value="1"/>
</dbReference>
<sequence length="342" mass="36468">MAPPTMKAWQYNSTHGSMEKNLHINDAAPQPVLHDDQILVQVHAIALNPVDYKVTEGPMPLRLIGSNLIPGLDFCGKVAKVGKKVDEFQIGEYVFGAKPGALANGCLAQYTAVDRNMLGRLPEGVKVEDAAGAGIVGLTGYQALAPNVKPGNKVFINGGSGGTGVYGIQIAKALGCHVTTTCSTPNIEFCKSVGADEVIDYKTTNIIETLSSKGKIFALAVDNVGSPPNLYKSSSSFLQPSGKFVQVGMTASISGIKQIGGNMLLPGFLGGGRNSYQMLVSKPSADAFRQLSEWMKEGKLRGVVDSVFEWEEAPQAYEKLKTGRARGKIVVRVPLDKEKERA</sequence>
<evidence type="ECO:0000313" key="3">
    <source>
        <dbReference type="Proteomes" id="UP000800040"/>
    </source>
</evidence>
<reference evidence="2" key="1">
    <citation type="submission" date="2020-01" db="EMBL/GenBank/DDBJ databases">
        <authorList>
            <consortium name="DOE Joint Genome Institute"/>
            <person name="Haridas S."/>
            <person name="Albert R."/>
            <person name="Binder M."/>
            <person name="Bloem J."/>
            <person name="Labutti K."/>
            <person name="Salamov A."/>
            <person name="Andreopoulos B."/>
            <person name="Baker S.E."/>
            <person name="Barry K."/>
            <person name="Bills G."/>
            <person name="Bluhm B.H."/>
            <person name="Cannon C."/>
            <person name="Castanera R."/>
            <person name="Culley D.E."/>
            <person name="Daum C."/>
            <person name="Ezra D."/>
            <person name="Gonzalez J.B."/>
            <person name="Henrissat B."/>
            <person name="Kuo A."/>
            <person name="Liang C."/>
            <person name="Lipzen A."/>
            <person name="Lutzoni F."/>
            <person name="Magnuson J."/>
            <person name="Mondo S."/>
            <person name="Nolan M."/>
            <person name="Ohm R."/>
            <person name="Pangilinan J."/>
            <person name="Park H.-J."/>
            <person name="Ramirez L."/>
            <person name="Alfaro M."/>
            <person name="Sun H."/>
            <person name="Tritt A."/>
            <person name="Yoshinaga Y."/>
            <person name="Zwiers L.-H."/>
            <person name="Turgeon B.G."/>
            <person name="Goodwin S.B."/>
            <person name="Spatafora J.W."/>
            <person name="Crous P.W."/>
            <person name="Grigoriev I.V."/>
        </authorList>
    </citation>
    <scope>NUCLEOTIDE SEQUENCE</scope>
    <source>
        <strain evidence="2">P77</strain>
    </source>
</reference>
<proteinExistence type="predicted"/>
<dbReference type="InterPro" id="IPR011032">
    <property type="entry name" value="GroES-like_sf"/>
</dbReference>
<organism evidence="2 3">
    <name type="scientific">Decorospora gaudefroyi</name>
    <dbReference type="NCBI Taxonomy" id="184978"/>
    <lineage>
        <taxon>Eukaryota</taxon>
        <taxon>Fungi</taxon>
        <taxon>Dikarya</taxon>
        <taxon>Ascomycota</taxon>
        <taxon>Pezizomycotina</taxon>
        <taxon>Dothideomycetes</taxon>
        <taxon>Pleosporomycetidae</taxon>
        <taxon>Pleosporales</taxon>
        <taxon>Pleosporineae</taxon>
        <taxon>Pleosporaceae</taxon>
        <taxon>Decorospora</taxon>
    </lineage>
</organism>
<dbReference type="GO" id="GO:0016491">
    <property type="term" value="F:oxidoreductase activity"/>
    <property type="evidence" value="ECO:0007669"/>
    <property type="project" value="InterPro"/>
</dbReference>
<dbReference type="Pfam" id="PF08240">
    <property type="entry name" value="ADH_N"/>
    <property type="match status" value="1"/>
</dbReference>
<dbReference type="InterPro" id="IPR050700">
    <property type="entry name" value="YIM1/Zinc_Alcohol_DH_Fams"/>
</dbReference>
<protein>
    <submittedName>
        <fullName evidence="2">GroES-like protein</fullName>
    </submittedName>
</protein>
<accession>A0A6A5K853</accession>
<dbReference type="GO" id="GO:0005739">
    <property type="term" value="C:mitochondrion"/>
    <property type="evidence" value="ECO:0007669"/>
    <property type="project" value="TreeGrafter"/>
</dbReference>
<feature type="domain" description="Enoyl reductase (ER)" evidence="1">
    <location>
        <begin position="16"/>
        <end position="331"/>
    </location>
</feature>
<dbReference type="Gene3D" id="3.90.180.10">
    <property type="entry name" value="Medium-chain alcohol dehydrogenases, catalytic domain"/>
    <property type="match status" value="1"/>
</dbReference>
<dbReference type="InterPro" id="IPR020843">
    <property type="entry name" value="ER"/>
</dbReference>
<name>A0A6A5K853_9PLEO</name>
<dbReference type="AlphaFoldDB" id="A0A6A5K853"/>
<dbReference type="PANTHER" id="PTHR11695">
    <property type="entry name" value="ALCOHOL DEHYDROGENASE RELATED"/>
    <property type="match status" value="1"/>
</dbReference>
<dbReference type="InterPro" id="IPR013154">
    <property type="entry name" value="ADH-like_N"/>
</dbReference>
<evidence type="ECO:0000259" key="1">
    <source>
        <dbReference type="SMART" id="SM00829"/>
    </source>
</evidence>
<gene>
    <name evidence="2" type="ORF">BDW02DRAFT_408343</name>
</gene>
<dbReference type="OrthoDB" id="201656at2759"/>
<dbReference type="SMART" id="SM00829">
    <property type="entry name" value="PKS_ER"/>
    <property type="match status" value="1"/>
</dbReference>
<dbReference type="InterPro" id="IPR036291">
    <property type="entry name" value="NAD(P)-bd_dom_sf"/>
</dbReference>
<dbReference type="PANTHER" id="PTHR11695:SF294">
    <property type="entry name" value="RETICULON-4-INTERACTING PROTEIN 1, MITOCHONDRIAL"/>
    <property type="match status" value="1"/>
</dbReference>
<dbReference type="Proteomes" id="UP000800040">
    <property type="component" value="Unassembled WGS sequence"/>
</dbReference>
<evidence type="ECO:0000313" key="2">
    <source>
        <dbReference type="EMBL" id="KAF1832829.1"/>
    </source>
</evidence>
<keyword evidence="3" id="KW-1185">Reference proteome</keyword>
<dbReference type="CDD" id="cd08267">
    <property type="entry name" value="MDR1"/>
    <property type="match status" value="1"/>
</dbReference>
<dbReference type="SUPFAM" id="SSF51735">
    <property type="entry name" value="NAD(P)-binding Rossmann-fold domains"/>
    <property type="match status" value="1"/>
</dbReference>
<dbReference type="Gene3D" id="3.40.50.720">
    <property type="entry name" value="NAD(P)-binding Rossmann-like Domain"/>
    <property type="match status" value="1"/>
</dbReference>
<dbReference type="EMBL" id="ML975330">
    <property type="protein sequence ID" value="KAF1832829.1"/>
    <property type="molecule type" value="Genomic_DNA"/>
</dbReference>
<dbReference type="Pfam" id="PF13602">
    <property type="entry name" value="ADH_zinc_N_2"/>
    <property type="match status" value="1"/>
</dbReference>